<name>A0A840D0Q0_9BACE</name>
<evidence type="ECO:0000259" key="5">
    <source>
        <dbReference type="Pfam" id="PF00703"/>
    </source>
</evidence>
<evidence type="ECO:0000259" key="7">
    <source>
        <dbReference type="Pfam" id="PF02837"/>
    </source>
</evidence>
<dbReference type="GO" id="GO:0004553">
    <property type="term" value="F:hydrolase activity, hydrolyzing O-glycosyl compounds"/>
    <property type="evidence" value="ECO:0007669"/>
    <property type="project" value="InterPro"/>
</dbReference>
<dbReference type="InterPro" id="IPR008979">
    <property type="entry name" value="Galactose-bd-like_sf"/>
</dbReference>
<dbReference type="InterPro" id="IPR006103">
    <property type="entry name" value="Glyco_hydro_2_cat"/>
</dbReference>
<dbReference type="RefSeq" id="WP_044162419.1">
    <property type="nucleotide sequence ID" value="NZ_JACIER010000013.1"/>
</dbReference>
<dbReference type="Gene3D" id="2.60.120.260">
    <property type="entry name" value="Galactose-binding domain-like"/>
    <property type="match status" value="1"/>
</dbReference>
<dbReference type="PANTHER" id="PTHR42732:SF2">
    <property type="entry name" value="BETA-MANNOSIDASE"/>
    <property type="match status" value="1"/>
</dbReference>
<dbReference type="Gene3D" id="3.20.20.80">
    <property type="entry name" value="Glycosidases"/>
    <property type="match status" value="1"/>
</dbReference>
<reference evidence="8" key="1">
    <citation type="submission" date="2020-08" db="EMBL/GenBank/DDBJ databases">
        <title>Genomic Encyclopedia of Type Strains, Phase IV (KMG-IV): sequencing the most valuable type-strain genomes for metagenomic binning, comparative biology and taxonomic classification.</title>
        <authorList>
            <person name="Goeker M."/>
        </authorList>
    </citation>
    <scope>NUCLEOTIDE SEQUENCE [LARGE SCALE GENOMIC DNA]</scope>
    <source>
        <strain evidence="8">DSM 105720</strain>
    </source>
</reference>
<gene>
    <name evidence="8" type="ORF">GGR06_002977</name>
</gene>
<feature type="domain" description="Glycosyl hydrolases family 2 sugar binding" evidence="7">
    <location>
        <begin position="101"/>
        <end position="174"/>
    </location>
</feature>
<feature type="chain" id="PRO_5032916173" evidence="4">
    <location>
        <begin position="21"/>
        <end position="606"/>
    </location>
</feature>
<dbReference type="InterPro" id="IPR036156">
    <property type="entry name" value="Beta-gal/glucu_dom_sf"/>
</dbReference>
<dbReference type="InterPro" id="IPR051913">
    <property type="entry name" value="GH2_Domain-Containing"/>
</dbReference>
<feature type="domain" description="Glycoside hydrolase family 2 immunoglobulin-like beta-sandwich" evidence="5">
    <location>
        <begin position="214"/>
        <end position="308"/>
    </location>
</feature>
<evidence type="ECO:0000313" key="9">
    <source>
        <dbReference type="Proteomes" id="UP000560658"/>
    </source>
</evidence>
<evidence type="ECO:0000256" key="4">
    <source>
        <dbReference type="SAM" id="SignalP"/>
    </source>
</evidence>
<sequence length="606" mass="68833">MKKNFLTMLFALALCSPLLAQWSPAGDKIKTSWADQLNPKNVLPEYPRPIMERSEWKNLNGSWKYAITPKGTFAPASYQGEILVPFAIESGLSGVGKTVSEQQELWYQRTFDIPSGWHNKEILLYFGAVDWKADVWVNDIKVGEHTGGFTPFSFNITSVLNKKGNNQVVVKVWDPADRGEQPRGKQVERPGGIWYTPVTGIWQTVWLEPVMTQHIAHLKTTPDIDKKTIKVEVTTANTNSTDKIEVRLFDGKTQVAKGAALNGVAVDLGMPADAKLWSPESPFLYNMEVTLYKDGKQVDQVKSYTALRKFSTHKDKNGITRLQLNNQDYFQFGPLDQGWWPDGLYTAPTDEALVYDLKKIKDFGYNMVRKHVKVEPARWYTYCDQLGLIVWQDMPNGGRGPAEWQGGKYYDGADAIRSAASEANYRKEWKEIIDFLYSYPSIGVWVPFNESWGQFKTPEITAWTKEYDPSRLVNPASGGNHYTCGDILDLHNYPGPNLYLYDPVRATVLGEYGGIGMALKDHLWMPDKNWGYVKFNTPEEVTAEYIKYAEHLLELIEKGFSAAVYTQITDVEEEVNGLLTYDRKVIKVDEAKIKAINQKVCHSLNR</sequence>
<evidence type="ECO:0000256" key="3">
    <source>
        <dbReference type="ARBA" id="ARBA00023295"/>
    </source>
</evidence>
<comment type="similarity">
    <text evidence="1">Belongs to the glycosyl hydrolase 2 family.</text>
</comment>
<dbReference type="InterPro" id="IPR006102">
    <property type="entry name" value="Ig-like_GH2"/>
</dbReference>
<evidence type="ECO:0000256" key="2">
    <source>
        <dbReference type="ARBA" id="ARBA00022801"/>
    </source>
</evidence>
<dbReference type="Pfam" id="PF02836">
    <property type="entry name" value="Glyco_hydro_2_C"/>
    <property type="match status" value="1"/>
</dbReference>
<organism evidence="8 9">
    <name type="scientific">Bacteroides reticulotermitis</name>
    <dbReference type="NCBI Taxonomy" id="1133319"/>
    <lineage>
        <taxon>Bacteria</taxon>
        <taxon>Pseudomonadati</taxon>
        <taxon>Bacteroidota</taxon>
        <taxon>Bacteroidia</taxon>
        <taxon>Bacteroidales</taxon>
        <taxon>Bacteroidaceae</taxon>
        <taxon>Bacteroides</taxon>
    </lineage>
</organism>
<dbReference type="Gene3D" id="2.60.40.10">
    <property type="entry name" value="Immunoglobulins"/>
    <property type="match status" value="1"/>
</dbReference>
<keyword evidence="9" id="KW-1185">Reference proteome</keyword>
<dbReference type="GO" id="GO:0005975">
    <property type="term" value="P:carbohydrate metabolic process"/>
    <property type="evidence" value="ECO:0007669"/>
    <property type="project" value="InterPro"/>
</dbReference>
<evidence type="ECO:0000259" key="6">
    <source>
        <dbReference type="Pfam" id="PF02836"/>
    </source>
</evidence>
<dbReference type="Pfam" id="PF00703">
    <property type="entry name" value="Glyco_hydro_2"/>
    <property type="match status" value="1"/>
</dbReference>
<keyword evidence="3" id="KW-0326">Glycosidase</keyword>
<dbReference type="AlphaFoldDB" id="A0A840D0Q0"/>
<protein>
    <submittedName>
        <fullName evidence="8">Beta-galactosidase/beta-glucuronidase</fullName>
    </submittedName>
</protein>
<evidence type="ECO:0000313" key="8">
    <source>
        <dbReference type="EMBL" id="MBB4045166.1"/>
    </source>
</evidence>
<feature type="domain" description="Glycoside hydrolase family 2 catalytic" evidence="6">
    <location>
        <begin position="351"/>
        <end position="478"/>
    </location>
</feature>
<feature type="signal peptide" evidence="4">
    <location>
        <begin position="1"/>
        <end position="20"/>
    </location>
</feature>
<accession>A0A840D0Q0</accession>
<dbReference type="SUPFAM" id="SSF49303">
    <property type="entry name" value="beta-Galactosidase/glucuronidase domain"/>
    <property type="match status" value="1"/>
</dbReference>
<dbReference type="EMBL" id="JACIER010000013">
    <property type="protein sequence ID" value="MBB4045166.1"/>
    <property type="molecule type" value="Genomic_DNA"/>
</dbReference>
<dbReference type="InterPro" id="IPR017853">
    <property type="entry name" value="GH"/>
</dbReference>
<keyword evidence="4" id="KW-0732">Signal</keyword>
<dbReference type="SUPFAM" id="SSF51445">
    <property type="entry name" value="(Trans)glycosidases"/>
    <property type="match status" value="1"/>
</dbReference>
<evidence type="ECO:0000256" key="1">
    <source>
        <dbReference type="ARBA" id="ARBA00007401"/>
    </source>
</evidence>
<dbReference type="Proteomes" id="UP000560658">
    <property type="component" value="Unassembled WGS sequence"/>
</dbReference>
<dbReference type="SUPFAM" id="SSF49785">
    <property type="entry name" value="Galactose-binding domain-like"/>
    <property type="match status" value="1"/>
</dbReference>
<comment type="caution">
    <text evidence="8">The sequence shown here is derived from an EMBL/GenBank/DDBJ whole genome shotgun (WGS) entry which is preliminary data.</text>
</comment>
<proteinExistence type="inferred from homology"/>
<dbReference type="InterPro" id="IPR013783">
    <property type="entry name" value="Ig-like_fold"/>
</dbReference>
<dbReference type="InterPro" id="IPR006104">
    <property type="entry name" value="Glyco_hydro_2_N"/>
</dbReference>
<dbReference type="Pfam" id="PF02837">
    <property type="entry name" value="Glyco_hydro_2_N"/>
    <property type="match status" value="1"/>
</dbReference>
<keyword evidence="2" id="KW-0378">Hydrolase</keyword>
<dbReference type="PANTHER" id="PTHR42732">
    <property type="entry name" value="BETA-GALACTOSIDASE"/>
    <property type="match status" value="1"/>
</dbReference>